<organism evidence="3 4">
    <name type="scientific">Dendrothele bispora (strain CBS 962.96)</name>
    <dbReference type="NCBI Taxonomy" id="1314807"/>
    <lineage>
        <taxon>Eukaryota</taxon>
        <taxon>Fungi</taxon>
        <taxon>Dikarya</taxon>
        <taxon>Basidiomycota</taxon>
        <taxon>Agaricomycotina</taxon>
        <taxon>Agaricomycetes</taxon>
        <taxon>Agaricomycetidae</taxon>
        <taxon>Agaricales</taxon>
        <taxon>Agaricales incertae sedis</taxon>
        <taxon>Dendrothele</taxon>
    </lineage>
</organism>
<proteinExistence type="predicted"/>
<evidence type="ECO:0000259" key="2">
    <source>
        <dbReference type="Pfam" id="PF06398"/>
    </source>
</evidence>
<dbReference type="GO" id="GO:0005778">
    <property type="term" value="C:peroxisomal membrane"/>
    <property type="evidence" value="ECO:0007669"/>
    <property type="project" value="UniProtKB-ARBA"/>
</dbReference>
<reference evidence="3 4" key="1">
    <citation type="journal article" date="2019" name="Nat. Ecol. Evol.">
        <title>Megaphylogeny resolves global patterns of mushroom evolution.</title>
        <authorList>
            <person name="Varga T."/>
            <person name="Krizsan K."/>
            <person name="Foldi C."/>
            <person name="Dima B."/>
            <person name="Sanchez-Garcia M."/>
            <person name="Sanchez-Ramirez S."/>
            <person name="Szollosi G.J."/>
            <person name="Szarkandi J.G."/>
            <person name="Papp V."/>
            <person name="Albert L."/>
            <person name="Andreopoulos W."/>
            <person name="Angelini C."/>
            <person name="Antonin V."/>
            <person name="Barry K.W."/>
            <person name="Bougher N.L."/>
            <person name="Buchanan P."/>
            <person name="Buyck B."/>
            <person name="Bense V."/>
            <person name="Catcheside P."/>
            <person name="Chovatia M."/>
            <person name="Cooper J."/>
            <person name="Damon W."/>
            <person name="Desjardin D."/>
            <person name="Finy P."/>
            <person name="Geml J."/>
            <person name="Haridas S."/>
            <person name="Hughes K."/>
            <person name="Justo A."/>
            <person name="Karasinski D."/>
            <person name="Kautmanova I."/>
            <person name="Kiss B."/>
            <person name="Kocsube S."/>
            <person name="Kotiranta H."/>
            <person name="LaButti K.M."/>
            <person name="Lechner B.E."/>
            <person name="Liimatainen K."/>
            <person name="Lipzen A."/>
            <person name="Lukacs Z."/>
            <person name="Mihaltcheva S."/>
            <person name="Morgado L.N."/>
            <person name="Niskanen T."/>
            <person name="Noordeloos M.E."/>
            <person name="Ohm R.A."/>
            <person name="Ortiz-Santana B."/>
            <person name="Ovrebo C."/>
            <person name="Racz N."/>
            <person name="Riley R."/>
            <person name="Savchenko A."/>
            <person name="Shiryaev A."/>
            <person name="Soop K."/>
            <person name="Spirin V."/>
            <person name="Szebenyi C."/>
            <person name="Tomsovsky M."/>
            <person name="Tulloss R.E."/>
            <person name="Uehling J."/>
            <person name="Grigoriev I.V."/>
            <person name="Vagvolgyi C."/>
            <person name="Papp T."/>
            <person name="Martin F.M."/>
            <person name="Miettinen O."/>
            <person name="Hibbett D.S."/>
            <person name="Nagy L.G."/>
        </authorList>
    </citation>
    <scope>NUCLEOTIDE SEQUENCE [LARGE SCALE GENOMIC DNA]</scope>
    <source>
        <strain evidence="3 4">CBS 962.96</strain>
    </source>
</reference>
<dbReference type="AlphaFoldDB" id="A0A4V4HI27"/>
<sequence>MSTSALPPPPLDLEGSSDLETVRQRLSPKKQSRLSASLPNLKVALHRPSKLNRPLKGKTTLEPPEVVIQHSDPDDPNNQNRNPKIDLSVSSFRPSDPFQDTYQWAVLYENQRGMTIFSTPLYSSTALLPTDPPPFTAPSSSSQNRKHVPNVSLKEYPLPDGNWRWVSKSWMIDMRSTGDVQYDGFEYNWTFRQHHWRPEVGPVSAGGWVRRRRWIRLMMCPGLKRRNGLEEEGLNSALSPTSSSPSRSRDTFDARRLSDALSFMTVSTAPERIPEMLEMWSGNVEEDWNMCRQFMKLVGRSDGGRLELWKQWLGSAKAEGKRVITVIVNKDDMDAGSAANSSISGEASPEDRLGCVSAVLDVHGMEILNLLVYPESKRRFIEMLKDAGIYLKHADGSLYKALQFHSLTSGLDIHANEESSDEEHEHD</sequence>
<feature type="compositionally biased region" description="Pro residues" evidence="1">
    <location>
        <begin position="1"/>
        <end position="11"/>
    </location>
</feature>
<protein>
    <recommendedName>
        <fullName evidence="2">TECPR1-like DysF domain-containing protein</fullName>
    </recommendedName>
</protein>
<feature type="compositionally biased region" description="Basic residues" evidence="1">
    <location>
        <begin position="44"/>
        <end position="56"/>
    </location>
</feature>
<evidence type="ECO:0000256" key="1">
    <source>
        <dbReference type="SAM" id="MobiDB-lite"/>
    </source>
</evidence>
<feature type="region of interest" description="Disordered" evidence="1">
    <location>
        <begin position="231"/>
        <end position="251"/>
    </location>
</feature>
<dbReference type="InterPro" id="IPR010482">
    <property type="entry name" value="TECPR1-like_DysF"/>
</dbReference>
<feature type="domain" description="TECPR1-like DysF" evidence="2">
    <location>
        <begin position="102"/>
        <end position="216"/>
    </location>
</feature>
<evidence type="ECO:0000313" key="3">
    <source>
        <dbReference type="EMBL" id="THV04946.1"/>
    </source>
</evidence>
<dbReference type="OrthoDB" id="72441at2759"/>
<evidence type="ECO:0000313" key="4">
    <source>
        <dbReference type="Proteomes" id="UP000297245"/>
    </source>
</evidence>
<dbReference type="GO" id="GO:0007031">
    <property type="term" value="P:peroxisome organization"/>
    <property type="evidence" value="ECO:0007669"/>
    <property type="project" value="UniProtKB-ARBA"/>
</dbReference>
<gene>
    <name evidence="3" type="ORF">K435DRAFT_961663</name>
</gene>
<keyword evidence="4" id="KW-1185">Reference proteome</keyword>
<dbReference type="EMBL" id="ML179052">
    <property type="protein sequence ID" value="THV04946.1"/>
    <property type="molecule type" value="Genomic_DNA"/>
</dbReference>
<name>A0A4V4HI27_DENBC</name>
<feature type="region of interest" description="Disordered" evidence="1">
    <location>
        <begin position="1"/>
        <end position="92"/>
    </location>
</feature>
<dbReference type="Proteomes" id="UP000297245">
    <property type="component" value="Unassembled WGS sequence"/>
</dbReference>
<dbReference type="Pfam" id="PF06398">
    <property type="entry name" value="Pex24p"/>
    <property type="match status" value="1"/>
</dbReference>
<accession>A0A4V4HI27</accession>